<protein>
    <recommendedName>
        <fullName evidence="2">histidine kinase</fullName>
        <ecNumber evidence="2">2.7.13.3</ecNumber>
    </recommendedName>
</protein>
<dbReference type="PANTHER" id="PTHR41523:SF8">
    <property type="entry name" value="ETHYLENE RESPONSE SENSOR PROTEIN"/>
    <property type="match status" value="1"/>
</dbReference>
<evidence type="ECO:0000313" key="9">
    <source>
        <dbReference type="EMBL" id="KKW35681.1"/>
    </source>
</evidence>
<keyword evidence="4" id="KW-0808">Transferase</keyword>
<evidence type="ECO:0000256" key="3">
    <source>
        <dbReference type="ARBA" id="ARBA00022553"/>
    </source>
</evidence>
<dbReference type="SUPFAM" id="SSF55874">
    <property type="entry name" value="ATPase domain of HSP90 chaperone/DNA topoisomerase II/histidine kinase"/>
    <property type="match status" value="1"/>
</dbReference>
<comment type="catalytic activity">
    <reaction evidence="1">
        <text>ATP + protein L-histidine = ADP + protein N-phospho-L-histidine.</text>
        <dbReference type="EC" id="2.7.13.3"/>
    </reaction>
</comment>
<dbReference type="GO" id="GO:0004673">
    <property type="term" value="F:protein histidine kinase activity"/>
    <property type="evidence" value="ECO:0007669"/>
    <property type="project" value="UniProtKB-EC"/>
</dbReference>
<dbReference type="Pfam" id="PF02518">
    <property type="entry name" value="HATPase_c"/>
    <property type="match status" value="1"/>
</dbReference>
<evidence type="ECO:0000256" key="4">
    <source>
        <dbReference type="ARBA" id="ARBA00022679"/>
    </source>
</evidence>
<keyword evidence="5" id="KW-0547">Nucleotide-binding</keyword>
<dbReference type="Proteomes" id="UP000034740">
    <property type="component" value="Unassembled WGS sequence"/>
</dbReference>
<dbReference type="EC" id="2.7.13.3" evidence="2"/>
<feature type="domain" description="Histidine kinase/HSP90-like ATPase" evidence="8">
    <location>
        <begin position="2"/>
        <end position="78"/>
    </location>
</feature>
<dbReference type="EMBL" id="LCRO01000004">
    <property type="protein sequence ID" value="KKW35681.1"/>
    <property type="molecule type" value="Genomic_DNA"/>
</dbReference>
<organism evidence="9 10">
    <name type="scientific">Candidatus Adlerbacteria bacterium GW2011_GWA1_54_10</name>
    <dbReference type="NCBI Taxonomy" id="1618605"/>
    <lineage>
        <taxon>Bacteria</taxon>
        <taxon>Candidatus Adleribacteriota</taxon>
    </lineage>
</organism>
<dbReference type="InterPro" id="IPR036890">
    <property type="entry name" value="HATPase_C_sf"/>
</dbReference>
<accession>A0A0G1XXH7</accession>
<dbReference type="AlphaFoldDB" id="A0A0G1XXH7"/>
<keyword evidence="7" id="KW-0067">ATP-binding</keyword>
<evidence type="ECO:0000313" key="10">
    <source>
        <dbReference type="Proteomes" id="UP000034740"/>
    </source>
</evidence>
<dbReference type="Gene3D" id="3.30.565.10">
    <property type="entry name" value="Histidine kinase-like ATPase, C-terminal domain"/>
    <property type="match status" value="1"/>
</dbReference>
<evidence type="ECO:0000256" key="2">
    <source>
        <dbReference type="ARBA" id="ARBA00012438"/>
    </source>
</evidence>
<sequence length="90" mass="9587">MNALKHAFPKGEGQITVTYESKVPNWNLSIGDDGVGLSATEISTREGLGTSIVESLATQLNAEVQRESTLRGTVVSVSHSQKNLKSSVMV</sequence>
<evidence type="ECO:0000259" key="8">
    <source>
        <dbReference type="Pfam" id="PF02518"/>
    </source>
</evidence>
<dbReference type="PANTHER" id="PTHR41523">
    <property type="entry name" value="TWO-COMPONENT SYSTEM SENSOR PROTEIN"/>
    <property type="match status" value="1"/>
</dbReference>
<reference evidence="9 10" key="1">
    <citation type="journal article" date="2015" name="Nature">
        <title>rRNA introns, odd ribosomes, and small enigmatic genomes across a large radiation of phyla.</title>
        <authorList>
            <person name="Brown C.T."/>
            <person name="Hug L.A."/>
            <person name="Thomas B.C."/>
            <person name="Sharon I."/>
            <person name="Castelle C.J."/>
            <person name="Singh A."/>
            <person name="Wilkins M.J."/>
            <person name="Williams K.H."/>
            <person name="Banfield J.F."/>
        </authorList>
    </citation>
    <scope>NUCLEOTIDE SEQUENCE [LARGE SCALE GENOMIC DNA]</scope>
</reference>
<gene>
    <name evidence="9" type="ORF">UY83_C0004G0005</name>
</gene>
<proteinExistence type="predicted"/>
<name>A0A0G1XXH7_9BACT</name>
<keyword evidence="3" id="KW-0597">Phosphoprotein</keyword>
<evidence type="ECO:0000256" key="7">
    <source>
        <dbReference type="ARBA" id="ARBA00022840"/>
    </source>
</evidence>
<evidence type="ECO:0000256" key="5">
    <source>
        <dbReference type="ARBA" id="ARBA00022741"/>
    </source>
</evidence>
<dbReference type="GO" id="GO:0005524">
    <property type="term" value="F:ATP binding"/>
    <property type="evidence" value="ECO:0007669"/>
    <property type="project" value="UniProtKB-KW"/>
</dbReference>
<keyword evidence="6 9" id="KW-0418">Kinase</keyword>
<dbReference type="InterPro" id="IPR003594">
    <property type="entry name" value="HATPase_dom"/>
</dbReference>
<evidence type="ECO:0000256" key="6">
    <source>
        <dbReference type="ARBA" id="ARBA00022777"/>
    </source>
</evidence>
<evidence type="ECO:0000256" key="1">
    <source>
        <dbReference type="ARBA" id="ARBA00000085"/>
    </source>
</evidence>
<comment type="caution">
    <text evidence="9">The sequence shown here is derived from an EMBL/GenBank/DDBJ whole genome shotgun (WGS) entry which is preliminary data.</text>
</comment>